<evidence type="ECO:0000256" key="2">
    <source>
        <dbReference type="ARBA" id="ARBA00023163"/>
    </source>
</evidence>
<keyword evidence="4" id="KW-0614">Plasmid</keyword>
<dbReference type="InterPro" id="IPR013196">
    <property type="entry name" value="HTH_11"/>
</dbReference>
<dbReference type="PROSITE" id="PS52050">
    <property type="entry name" value="WYL"/>
    <property type="match status" value="1"/>
</dbReference>
<protein>
    <submittedName>
        <fullName evidence="4">Repressor</fullName>
    </submittedName>
</protein>
<dbReference type="PROSITE" id="PS51000">
    <property type="entry name" value="HTH_DEOR_2"/>
    <property type="match status" value="1"/>
</dbReference>
<evidence type="ECO:0000256" key="1">
    <source>
        <dbReference type="ARBA" id="ARBA00023015"/>
    </source>
</evidence>
<dbReference type="InterPro" id="IPR028349">
    <property type="entry name" value="PafC-like"/>
</dbReference>
<organism evidence="4 5">
    <name type="scientific">Deinococcus aetherius</name>
    <dbReference type="NCBI Taxonomy" id="200252"/>
    <lineage>
        <taxon>Bacteria</taxon>
        <taxon>Thermotogati</taxon>
        <taxon>Deinococcota</taxon>
        <taxon>Deinococci</taxon>
        <taxon>Deinococcales</taxon>
        <taxon>Deinococcaceae</taxon>
        <taxon>Deinococcus</taxon>
    </lineage>
</organism>
<dbReference type="InterPro" id="IPR036390">
    <property type="entry name" value="WH_DNA-bd_sf"/>
</dbReference>
<feature type="domain" description="HTH deoR-type" evidence="3">
    <location>
        <begin position="4"/>
        <end position="69"/>
    </location>
</feature>
<evidence type="ECO:0000313" key="5">
    <source>
        <dbReference type="Proteomes" id="UP001064971"/>
    </source>
</evidence>
<sequence length="328" mass="36304">MYDPSMRVLTVLELLQAREQVTATDLAQALEVSVRTVQRYVARLQDLGIPVHSTRGPGATYRLRPGFRLPPLMFSLGEAFALALGLDALAYLELHDGNPDLPGARAKLERVLPPEVRERLRGTLAALAFDLPPAIPTPQAQVLTTLAQAVQARLAVRLVYAVWHADTATERVVEPLGLLRHDGHWFLAAYCRLRGAPRLFRVDRAREVEVTRDAFAADLELDVRAFVQERLTLAVSPWRVTAWVDLPPHEVLARWPHSTLLVSPEGMGSLVRLSGLHLDTAAALLLSLDVEVEVREPAELLEAFGRVAARARNVVHRMVKARTPSQTA</sequence>
<dbReference type="InterPro" id="IPR001034">
    <property type="entry name" value="DeoR_HTH"/>
</dbReference>
<dbReference type="PANTHER" id="PTHR34580:SF3">
    <property type="entry name" value="PROTEIN PAFB"/>
    <property type="match status" value="1"/>
</dbReference>
<dbReference type="PANTHER" id="PTHR34580">
    <property type="match status" value="1"/>
</dbReference>
<evidence type="ECO:0000313" key="4">
    <source>
        <dbReference type="EMBL" id="BDP44249.1"/>
    </source>
</evidence>
<dbReference type="InterPro" id="IPR026881">
    <property type="entry name" value="WYL_dom"/>
</dbReference>
<dbReference type="Pfam" id="PF13280">
    <property type="entry name" value="WYL"/>
    <property type="match status" value="1"/>
</dbReference>
<dbReference type="InterPro" id="IPR051534">
    <property type="entry name" value="CBASS_pafABC_assoc_protein"/>
</dbReference>
<geneLocation type="plasmid" evidence="4 5">
    <name>pDAETH-2</name>
</geneLocation>
<keyword evidence="2" id="KW-0804">Transcription</keyword>
<dbReference type="Gene3D" id="1.10.10.10">
    <property type="entry name" value="Winged helix-like DNA-binding domain superfamily/Winged helix DNA-binding domain"/>
    <property type="match status" value="1"/>
</dbReference>
<dbReference type="PIRSF" id="PIRSF016838">
    <property type="entry name" value="PafC"/>
    <property type="match status" value="1"/>
</dbReference>
<dbReference type="EMBL" id="AP026562">
    <property type="protein sequence ID" value="BDP44249.1"/>
    <property type="molecule type" value="Genomic_DNA"/>
</dbReference>
<gene>
    <name evidence="4" type="ORF">DAETH_42180</name>
</gene>
<name>A0ABM8AKI8_9DEIO</name>
<dbReference type="RefSeq" id="WP_264778115.1">
    <property type="nucleotide sequence ID" value="NZ_AP026562.1"/>
</dbReference>
<proteinExistence type="predicted"/>
<reference evidence="4" key="1">
    <citation type="submission" date="2022-07" db="EMBL/GenBank/DDBJ databases">
        <title>Complete Genome Sequence of the Radioresistant Bacterium Deinococcus aetherius ST0316, Isolated from the Air Dust collected in Lower Stratosphere above Japan.</title>
        <authorList>
            <person name="Satoh K."/>
            <person name="Hagiwara K."/>
            <person name="Katsumata K."/>
            <person name="Kubo A."/>
            <person name="Yokobori S."/>
            <person name="Yamagishi A."/>
            <person name="Oono Y."/>
            <person name="Narumi I."/>
        </authorList>
    </citation>
    <scope>NUCLEOTIDE SEQUENCE</scope>
    <source>
        <strain evidence="4">ST0316</strain>
        <plasmid evidence="4">pDAETH-2</plasmid>
    </source>
</reference>
<dbReference type="Pfam" id="PF08279">
    <property type="entry name" value="HTH_11"/>
    <property type="match status" value="1"/>
</dbReference>
<dbReference type="SUPFAM" id="SSF46785">
    <property type="entry name" value="Winged helix' DNA-binding domain"/>
    <property type="match status" value="1"/>
</dbReference>
<accession>A0ABM8AKI8</accession>
<dbReference type="InterPro" id="IPR036388">
    <property type="entry name" value="WH-like_DNA-bd_sf"/>
</dbReference>
<dbReference type="Proteomes" id="UP001064971">
    <property type="component" value="Plasmid pDAETH-2"/>
</dbReference>
<keyword evidence="1" id="KW-0805">Transcription regulation</keyword>
<evidence type="ECO:0000259" key="3">
    <source>
        <dbReference type="PROSITE" id="PS51000"/>
    </source>
</evidence>
<keyword evidence="5" id="KW-1185">Reference proteome</keyword>